<feature type="non-terminal residue" evidence="2">
    <location>
        <position position="506"/>
    </location>
</feature>
<dbReference type="eggNOG" id="ENOG502QVUH">
    <property type="taxonomic scope" value="Eukaryota"/>
</dbReference>
<feature type="compositionally biased region" description="Low complexity" evidence="1">
    <location>
        <begin position="106"/>
        <end position="123"/>
    </location>
</feature>
<feature type="compositionally biased region" description="Basic residues" evidence="1">
    <location>
        <begin position="46"/>
        <end position="66"/>
    </location>
</feature>
<feature type="region of interest" description="Disordered" evidence="1">
    <location>
        <begin position="334"/>
        <end position="395"/>
    </location>
</feature>
<feature type="region of interest" description="Disordered" evidence="1">
    <location>
        <begin position="1"/>
        <end position="179"/>
    </location>
</feature>
<feature type="compositionally biased region" description="Low complexity" evidence="1">
    <location>
        <begin position="218"/>
        <end position="233"/>
    </location>
</feature>
<dbReference type="AlphaFoldDB" id="B9TCW6"/>
<name>B9TCW6_RICCO</name>
<dbReference type="PANTHER" id="PTHR36808">
    <property type="entry name" value="TRANSCRIPTIONAL REGULATOR ATRX-LIKE PROTEIN"/>
    <property type="match status" value="1"/>
</dbReference>
<feature type="compositionally biased region" description="Basic and acidic residues" evidence="1">
    <location>
        <begin position="240"/>
        <end position="255"/>
    </location>
</feature>
<protein>
    <submittedName>
        <fullName evidence="2">Uncharacterized protein</fullName>
    </submittedName>
</protein>
<feature type="compositionally biased region" description="Basic and acidic residues" evidence="1">
    <location>
        <begin position="86"/>
        <end position="97"/>
    </location>
</feature>
<keyword evidence="3" id="KW-1185">Reference proteome</keyword>
<feature type="compositionally biased region" description="Basic and acidic residues" evidence="1">
    <location>
        <begin position="129"/>
        <end position="139"/>
    </location>
</feature>
<feature type="compositionally biased region" description="Basic residues" evidence="1">
    <location>
        <begin position="1"/>
        <end position="18"/>
    </location>
</feature>
<gene>
    <name evidence="2" type="ORF">RCOM_1994310</name>
</gene>
<feature type="compositionally biased region" description="Polar residues" evidence="1">
    <location>
        <begin position="347"/>
        <end position="356"/>
    </location>
</feature>
<evidence type="ECO:0000256" key="1">
    <source>
        <dbReference type="SAM" id="MobiDB-lite"/>
    </source>
</evidence>
<evidence type="ECO:0000313" key="3">
    <source>
        <dbReference type="Proteomes" id="UP000008311"/>
    </source>
</evidence>
<evidence type="ECO:0000313" key="2">
    <source>
        <dbReference type="EMBL" id="EEF26298.1"/>
    </source>
</evidence>
<feature type="non-terminal residue" evidence="2">
    <location>
        <position position="1"/>
    </location>
</feature>
<organism evidence="2 3">
    <name type="scientific">Ricinus communis</name>
    <name type="common">Castor bean</name>
    <dbReference type="NCBI Taxonomy" id="3988"/>
    <lineage>
        <taxon>Eukaryota</taxon>
        <taxon>Viridiplantae</taxon>
        <taxon>Streptophyta</taxon>
        <taxon>Embryophyta</taxon>
        <taxon>Tracheophyta</taxon>
        <taxon>Spermatophyta</taxon>
        <taxon>Magnoliopsida</taxon>
        <taxon>eudicotyledons</taxon>
        <taxon>Gunneridae</taxon>
        <taxon>Pentapetalae</taxon>
        <taxon>rosids</taxon>
        <taxon>fabids</taxon>
        <taxon>Malpighiales</taxon>
        <taxon>Euphorbiaceae</taxon>
        <taxon>Acalyphoideae</taxon>
        <taxon>Acalypheae</taxon>
        <taxon>Ricinus</taxon>
    </lineage>
</organism>
<dbReference type="PANTHER" id="PTHR36808:SF1">
    <property type="entry name" value="TRANSCRIPTIONAL REGULATOR ATRX-LIKE PROTEIN"/>
    <property type="match status" value="1"/>
</dbReference>
<dbReference type="InParanoid" id="B9TCW6"/>
<sequence>VRTKKRSKIKSCRPKKLRRHDDSVSYSSDDSRSSVSVSFSSEDSYKHRKSRSRTHNVKGSRRRVRSHSSSSEESGYLKKHQRPRRKNDSEVRKETYRSKKKKAREASSSSRSCSTCWSSSSGSEESDNESSRGRPERREKNTRKVKNVKGGATRRRYRSRSCSSCSGHDWSKEKVTDGNVSKRLKSIITLPNEDEEGRELNRDECKEEMICDHDDYPSSRSNDSNDGGNKSVSAYEPCVESEKKRSIEIEKKEDASSFNIKTTKLPSSYKNGDDHHLGSRFASDSVGKNDALEEKTSNTSEVVGSANANDLESILREKALENLRRFRGEIQTNMKSTVSQKDENDVTLKSLSTTKGEVNEIASLEDDGTRGSKGDSAHPVQKEENIFDTENGGNDSVSAMDNAYIPNQMAVAGREKANMNLSPVINKPTLVTSALKQALSNATSTAMELPASKESDTAKLVIGSSKGKHNATSLKGNGKNGKVNDASAFASAKSSSCVPSSGVDVG</sequence>
<accession>B9TCW6</accession>
<proteinExistence type="predicted"/>
<feature type="compositionally biased region" description="Polar residues" evidence="1">
    <location>
        <begin position="256"/>
        <end position="270"/>
    </location>
</feature>
<feature type="compositionally biased region" description="Low complexity" evidence="1">
    <location>
        <begin position="486"/>
        <end position="506"/>
    </location>
</feature>
<feature type="region of interest" description="Disordered" evidence="1">
    <location>
        <begin position="208"/>
        <end position="304"/>
    </location>
</feature>
<feature type="compositionally biased region" description="Basic and acidic residues" evidence="1">
    <location>
        <begin position="208"/>
        <end position="217"/>
    </location>
</feature>
<feature type="compositionally biased region" description="Basic and acidic residues" evidence="1">
    <location>
        <begin position="367"/>
        <end position="385"/>
    </location>
</feature>
<dbReference type="Proteomes" id="UP000008311">
    <property type="component" value="Unassembled WGS sequence"/>
</dbReference>
<feature type="region of interest" description="Disordered" evidence="1">
    <location>
        <begin position="463"/>
        <end position="506"/>
    </location>
</feature>
<feature type="compositionally biased region" description="Low complexity" evidence="1">
    <location>
        <begin position="24"/>
        <end position="42"/>
    </location>
</feature>
<feature type="compositionally biased region" description="Basic residues" evidence="1">
    <location>
        <begin position="140"/>
        <end position="159"/>
    </location>
</feature>
<dbReference type="EMBL" id="EQ977636">
    <property type="protein sequence ID" value="EEF26298.1"/>
    <property type="molecule type" value="Genomic_DNA"/>
</dbReference>
<reference evidence="3" key="1">
    <citation type="journal article" date="2010" name="Nat. Biotechnol.">
        <title>Draft genome sequence of the oilseed species Ricinus communis.</title>
        <authorList>
            <person name="Chan A.P."/>
            <person name="Crabtree J."/>
            <person name="Zhao Q."/>
            <person name="Lorenzi H."/>
            <person name="Orvis J."/>
            <person name="Puiu D."/>
            <person name="Melake-Berhan A."/>
            <person name="Jones K.M."/>
            <person name="Redman J."/>
            <person name="Chen G."/>
            <person name="Cahoon E.B."/>
            <person name="Gedil M."/>
            <person name="Stanke M."/>
            <person name="Haas B.J."/>
            <person name="Wortman J.R."/>
            <person name="Fraser-Liggett C.M."/>
            <person name="Ravel J."/>
            <person name="Rabinowicz P.D."/>
        </authorList>
    </citation>
    <scope>NUCLEOTIDE SEQUENCE [LARGE SCALE GENOMIC DNA]</scope>
    <source>
        <strain evidence="3">cv. Hale</strain>
    </source>
</reference>